<dbReference type="RefSeq" id="WP_017051999.1">
    <property type="nucleotide sequence ID" value="NZ_AJYW02000031.1"/>
</dbReference>
<dbReference type="InterPro" id="IPR016502">
    <property type="entry name" value="T2SSS_2"/>
</dbReference>
<name>A0A1E5D760_9VIBR</name>
<accession>A0A1E5D760</accession>
<feature type="chain" id="PRO_5009173671" description="Type II secretion system pilot lipoprotein GspS-beta" evidence="1">
    <location>
        <begin position="22"/>
        <end position="134"/>
    </location>
</feature>
<proteinExistence type="predicted"/>
<dbReference type="PIRSF" id="PIRSF007010">
    <property type="entry name" value="UCP007010"/>
    <property type="match status" value="1"/>
</dbReference>
<keyword evidence="1" id="KW-0732">Signal</keyword>
<evidence type="ECO:0000313" key="2">
    <source>
        <dbReference type="EMBL" id="OEE79069.1"/>
    </source>
</evidence>
<dbReference type="Gene3D" id="3.30.300.250">
    <property type="match status" value="1"/>
</dbReference>
<protein>
    <recommendedName>
        <fullName evidence="4">Type II secretion system pilot lipoprotein GspS-beta</fullName>
    </recommendedName>
</protein>
<reference evidence="2 3" key="1">
    <citation type="journal article" date="2012" name="Science">
        <title>Ecological populations of bacteria act as socially cohesive units of antibiotic production and resistance.</title>
        <authorList>
            <person name="Cordero O.X."/>
            <person name="Wildschutte H."/>
            <person name="Kirkup B."/>
            <person name="Proehl S."/>
            <person name="Ngo L."/>
            <person name="Hussain F."/>
            <person name="Le Roux F."/>
            <person name="Mincer T."/>
            <person name="Polz M.F."/>
        </authorList>
    </citation>
    <scope>NUCLEOTIDE SEQUENCE [LARGE SCALE GENOMIC DNA]</scope>
    <source>
        <strain evidence="2 3">FF-238</strain>
    </source>
</reference>
<keyword evidence="3" id="KW-1185">Reference proteome</keyword>
<evidence type="ECO:0008006" key="4">
    <source>
        <dbReference type="Google" id="ProtNLM"/>
    </source>
</evidence>
<dbReference type="Pfam" id="PF16549">
    <property type="entry name" value="T2SSS_2"/>
    <property type="match status" value="1"/>
</dbReference>
<gene>
    <name evidence="2" type="ORF">A130_02715</name>
</gene>
<organism evidence="2 3">
    <name type="scientific">Vibrio genomosp. F6 str. FF-238</name>
    <dbReference type="NCBI Taxonomy" id="1191298"/>
    <lineage>
        <taxon>Bacteria</taxon>
        <taxon>Pseudomonadati</taxon>
        <taxon>Pseudomonadota</taxon>
        <taxon>Gammaproteobacteria</taxon>
        <taxon>Vibrionales</taxon>
        <taxon>Vibrionaceae</taxon>
        <taxon>Vibrio</taxon>
    </lineage>
</organism>
<comment type="caution">
    <text evidence="2">The sequence shown here is derived from an EMBL/GenBank/DDBJ whole genome shotgun (WGS) entry which is preliminary data.</text>
</comment>
<dbReference type="PROSITE" id="PS51257">
    <property type="entry name" value="PROKAR_LIPOPROTEIN"/>
    <property type="match status" value="1"/>
</dbReference>
<evidence type="ECO:0000313" key="3">
    <source>
        <dbReference type="Proteomes" id="UP000094165"/>
    </source>
</evidence>
<evidence type="ECO:0000256" key="1">
    <source>
        <dbReference type="SAM" id="SignalP"/>
    </source>
</evidence>
<dbReference type="Proteomes" id="UP000094165">
    <property type="component" value="Unassembled WGS sequence"/>
</dbReference>
<sequence>MTTIRIAIALMSSLLVLSGCASTEEQEKQRMIELTAQSRASVLSVGLPIEQGPLSIMRASAKNGVVELMMLYNTDAKGAKPIDSVIKSSMDYYCNNVEVLQNLEIGVSYRILLRNSRGQLMVDELISQQRCESL</sequence>
<dbReference type="AlphaFoldDB" id="A0A1E5D760"/>
<dbReference type="EMBL" id="AJYW02000031">
    <property type="protein sequence ID" value="OEE79069.1"/>
    <property type="molecule type" value="Genomic_DNA"/>
</dbReference>
<feature type="signal peptide" evidence="1">
    <location>
        <begin position="1"/>
        <end position="21"/>
    </location>
</feature>